<dbReference type="InterPro" id="IPR022496">
    <property type="entry name" value="T6A_TsaB"/>
</dbReference>
<dbReference type="EMBL" id="BAAAFH010000003">
    <property type="protein sequence ID" value="GAA0874535.1"/>
    <property type="molecule type" value="Genomic_DNA"/>
</dbReference>
<accession>A0ABN1MNX0</accession>
<evidence type="ECO:0000313" key="3">
    <source>
        <dbReference type="Proteomes" id="UP001501126"/>
    </source>
</evidence>
<dbReference type="Gene3D" id="3.30.420.40">
    <property type="match status" value="2"/>
</dbReference>
<evidence type="ECO:0000259" key="1">
    <source>
        <dbReference type="Pfam" id="PF00814"/>
    </source>
</evidence>
<gene>
    <name evidence="2" type="primary">tsaB</name>
    <name evidence="2" type="ORF">GCM10009118_09430</name>
</gene>
<dbReference type="SUPFAM" id="SSF53067">
    <property type="entry name" value="Actin-like ATPase domain"/>
    <property type="match status" value="2"/>
</dbReference>
<comment type="caution">
    <text evidence="2">The sequence shown here is derived from an EMBL/GenBank/DDBJ whole genome shotgun (WGS) entry which is preliminary data.</text>
</comment>
<reference evidence="2 3" key="1">
    <citation type="journal article" date="2019" name="Int. J. Syst. Evol. Microbiol.">
        <title>The Global Catalogue of Microorganisms (GCM) 10K type strain sequencing project: providing services to taxonomists for standard genome sequencing and annotation.</title>
        <authorList>
            <consortium name="The Broad Institute Genomics Platform"/>
            <consortium name="The Broad Institute Genome Sequencing Center for Infectious Disease"/>
            <person name="Wu L."/>
            <person name="Ma J."/>
        </authorList>
    </citation>
    <scope>NUCLEOTIDE SEQUENCE [LARGE SCALE GENOMIC DNA]</scope>
    <source>
        <strain evidence="2 3">JCM 16083</strain>
    </source>
</reference>
<dbReference type="InterPro" id="IPR000905">
    <property type="entry name" value="Gcp-like_dom"/>
</dbReference>
<dbReference type="CDD" id="cd24032">
    <property type="entry name" value="ASKHA_NBD_TsaB"/>
    <property type="match status" value="1"/>
</dbReference>
<name>A0ABN1MNX0_9FLAO</name>
<keyword evidence="3" id="KW-1185">Reference proteome</keyword>
<dbReference type="InterPro" id="IPR043129">
    <property type="entry name" value="ATPase_NBD"/>
</dbReference>
<dbReference type="PANTHER" id="PTHR11735:SF11">
    <property type="entry name" value="TRNA THREONYLCARBAMOYLADENOSINE BIOSYNTHESIS PROTEIN TSAB"/>
    <property type="match status" value="1"/>
</dbReference>
<feature type="domain" description="Gcp-like" evidence="1">
    <location>
        <begin position="36"/>
        <end position="150"/>
    </location>
</feature>
<proteinExistence type="predicted"/>
<sequence length="228" mass="25342">MKYIVHIETSTKMCSVALSGNGKIIDYRNYMEDGYAHSEKLTVLLEELLSACNVKFKELAAISISGGPGSYTGLRIGVSTAKGLCYALKIPLLAIDSLKCLALWSQMNEETRKADYICSLIDARRMEVFSAVYDKQLSVLKPISADIIEEDSYSELFGDKTVVLLGDGAEKLKEKWEGRTNLIFSGWIADARGQAEEAFKMFEAGTFSDLAYYEPFYLKDFIAGKKKG</sequence>
<dbReference type="NCBIfam" id="TIGR03725">
    <property type="entry name" value="T6A_YeaZ"/>
    <property type="match status" value="1"/>
</dbReference>
<dbReference type="Pfam" id="PF00814">
    <property type="entry name" value="TsaD"/>
    <property type="match status" value="1"/>
</dbReference>
<organism evidence="2 3">
    <name type="scientific">Wandonia haliotis</name>
    <dbReference type="NCBI Taxonomy" id="574963"/>
    <lineage>
        <taxon>Bacteria</taxon>
        <taxon>Pseudomonadati</taxon>
        <taxon>Bacteroidota</taxon>
        <taxon>Flavobacteriia</taxon>
        <taxon>Flavobacteriales</taxon>
        <taxon>Crocinitomicaceae</taxon>
        <taxon>Wandonia</taxon>
    </lineage>
</organism>
<dbReference type="Proteomes" id="UP001501126">
    <property type="component" value="Unassembled WGS sequence"/>
</dbReference>
<evidence type="ECO:0000313" key="2">
    <source>
        <dbReference type="EMBL" id="GAA0874535.1"/>
    </source>
</evidence>
<dbReference type="PANTHER" id="PTHR11735">
    <property type="entry name" value="TRNA N6-ADENOSINE THREONYLCARBAMOYLTRANSFERASE"/>
    <property type="match status" value="1"/>
</dbReference>
<dbReference type="RefSeq" id="WP_343785432.1">
    <property type="nucleotide sequence ID" value="NZ_BAAAFH010000003.1"/>
</dbReference>
<protein>
    <submittedName>
        <fullName evidence="2">tRNA (Adenosine(37)-N6)-threonylcarbamoyltransferase complex dimerization subunit type 1 TsaB</fullName>
    </submittedName>
</protein>